<evidence type="ECO:0000313" key="4">
    <source>
        <dbReference type="EMBL" id="ANP46541.1"/>
    </source>
</evidence>
<dbReference type="PANTHER" id="PTHR23150:SF35">
    <property type="entry name" value="BLL6746 PROTEIN"/>
    <property type="match status" value="1"/>
</dbReference>
<dbReference type="AlphaFoldDB" id="A0A1B1AJ15"/>
<dbReference type="SUPFAM" id="SSF56436">
    <property type="entry name" value="C-type lectin-like"/>
    <property type="match status" value="1"/>
</dbReference>
<feature type="compositionally biased region" description="Low complexity" evidence="1">
    <location>
        <begin position="215"/>
        <end position="229"/>
    </location>
</feature>
<sequence length="485" mass="52350">MTEQPGEERTIRLASIVSIDIVGFSTMSERDQRNAARKVENFRVRVERVAAANGGRLFNTAGDGFMLEFASAGQALGAIQEILDKRPKGEPQLRVGAHVGDVIVTATEDLLGHGVNVAARLQELAEPGTALVSSEFRSMARNSPQSAFQSRGQKPLENIDQRVQTFEILSKRQKFMRASRRVGWMAAAAAALGVLAYFSPQIYTFARDYMRDHPQAAAEQQSAEVQPVASQPVETPASPVDTSPTRVAGYTFSDCTGCPEMTVLAGGLFVMGSPAEEPGRGRDEGPQREVSVAPFAMGKYEVTFSQWDACLAGGGCNGYSPPDGGWGRGDRPVTGVSWEDAQAYISWLNGQAGGDHYRLPSEAEWEYAARAGQPSAYAFGARVTATQATFRTRQTTPVGSHEGNAFNLYDMHGNAGELVEDCYAANYDLAPIDGVAVQADDCRRRVYRGGSYNDQAPVLRAAARRSTEGNARTQGIGFRVARSLD</sequence>
<dbReference type="GO" id="GO:0009190">
    <property type="term" value="P:cyclic nucleotide biosynthetic process"/>
    <property type="evidence" value="ECO:0007669"/>
    <property type="project" value="InterPro"/>
</dbReference>
<dbReference type="InterPro" id="IPR042095">
    <property type="entry name" value="SUMF_sf"/>
</dbReference>
<keyword evidence="2" id="KW-0812">Transmembrane</keyword>
<dbReference type="GO" id="GO:0120147">
    <property type="term" value="F:formylglycine-generating oxidase activity"/>
    <property type="evidence" value="ECO:0007669"/>
    <property type="project" value="TreeGrafter"/>
</dbReference>
<dbReference type="KEGG" id="cbot:ATE48_11740"/>
<name>A0A1B1AJ15_9PROT</name>
<dbReference type="PROSITE" id="PS50125">
    <property type="entry name" value="GUANYLATE_CYCLASE_2"/>
    <property type="match status" value="1"/>
</dbReference>
<keyword evidence="5" id="KW-1185">Reference proteome</keyword>
<feature type="domain" description="Guanylate cyclase" evidence="3">
    <location>
        <begin position="15"/>
        <end position="122"/>
    </location>
</feature>
<dbReference type="InterPro" id="IPR029787">
    <property type="entry name" value="Nucleotide_cyclase"/>
</dbReference>
<dbReference type="InterPro" id="IPR001054">
    <property type="entry name" value="A/G_cyclase"/>
</dbReference>
<dbReference type="RefSeq" id="WP_066771745.1">
    <property type="nucleotide sequence ID" value="NZ_CP013244.1"/>
</dbReference>
<dbReference type="InterPro" id="IPR005532">
    <property type="entry name" value="SUMF_dom"/>
</dbReference>
<keyword evidence="2" id="KW-0472">Membrane</keyword>
<dbReference type="EMBL" id="CP013244">
    <property type="protein sequence ID" value="ANP46541.1"/>
    <property type="molecule type" value="Genomic_DNA"/>
</dbReference>
<dbReference type="InterPro" id="IPR051043">
    <property type="entry name" value="Sulfatase_Mod_Factor_Kinase"/>
</dbReference>
<dbReference type="STRING" id="1759059.ATE48_11740"/>
<dbReference type="OrthoDB" id="9768004at2"/>
<protein>
    <recommendedName>
        <fullName evidence="3">Guanylate cyclase domain-containing protein</fullName>
    </recommendedName>
</protein>
<dbReference type="GO" id="GO:0035556">
    <property type="term" value="P:intracellular signal transduction"/>
    <property type="evidence" value="ECO:0007669"/>
    <property type="project" value="InterPro"/>
</dbReference>
<dbReference type="PANTHER" id="PTHR23150">
    <property type="entry name" value="SULFATASE MODIFYING FACTOR 1, 2"/>
    <property type="match status" value="1"/>
</dbReference>
<dbReference type="Proteomes" id="UP000092498">
    <property type="component" value="Chromosome"/>
</dbReference>
<dbReference type="InParanoid" id="A0A1B1AJ15"/>
<dbReference type="Pfam" id="PF03781">
    <property type="entry name" value="FGE-sulfatase"/>
    <property type="match status" value="1"/>
</dbReference>
<organism evidence="4 5">
    <name type="scientific">Candidatus Viadribacter manganicus</name>
    <dbReference type="NCBI Taxonomy" id="1759059"/>
    <lineage>
        <taxon>Bacteria</taxon>
        <taxon>Pseudomonadati</taxon>
        <taxon>Pseudomonadota</taxon>
        <taxon>Alphaproteobacteria</taxon>
        <taxon>Hyphomonadales</taxon>
        <taxon>Hyphomonadaceae</taxon>
        <taxon>Candidatus Viadribacter</taxon>
    </lineage>
</organism>
<keyword evidence="2" id="KW-1133">Transmembrane helix</keyword>
<evidence type="ECO:0000259" key="3">
    <source>
        <dbReference type="PROSITE" id="PS50125"/>
    </source>
</evidence>
<dbReference type="Pfam" id="PF00211">
    <property type="entry name" value="Guanylate_cyc"/>
    <property type="match status" value="1"/>
</dbReference>
<dbReference type="CDD" id="cd07302">
    <property type="entry name" value="CHD"/>
    <property type="match status" value="1"/>
</dbReference>
<evidence type="ECO:0000256" key="1">
    <source>
        <dbReference type="SAM" id="MobiDB-lite"/>
    </source>
</evidence>
<proteinExistence type="predicted"/>
<evidence type="ECO:0000313" key="5">
    <source>
        <dbReference type="Proteomes" id="UP000092498"/>
    </source>
</evidence>
<feature type="region of interest" description="Disordered" evidence="1">
    <location>
        <begin position="214"/>
        <end position="245"/>
    </location>
</feature>
<gene>
    <name evidence="4" type="ORF">ATE48_11740</name>
</gene>
<dbReference type="GO" id="GO:0004016">
    <property type="term" value="F:adenylate cyclase activity"/>
    <property type="evidence" value="ECO:0007669"/>
    <property type="project" value="UniProtKB-ARBA"/>
</dbReference>
<dbReference type="Gene3D" id="3.90.1580.10">
    <property type="entry name" value="paralog of FGE (formylglycine-generating enzyme)"/>
    <property type="match status" value="1"/>
</dbReference>
<dbReference type="SUPFAM" id="SSF55073">
    <property type="entry name" value="Nucleotide cyclase"/>
    <property type="match status" value="1"/>
</dbReference>
<accession>A0A1B1AJ15</accession>
<dbReference type="Gene3D" id="3.30.70.1230">
    <property type="entry name" value="Nucleotide cyclase"/>
    <property type="match status" value="1"/>
</dbReference>
<evidence type="ECO:0000256" key="2">
    <source>
        <dbReference type="SAM" id="Phobius"/>
    </source>
</evidence>
<feature type="transmembrane region" description="Helical" evidence="2">
    <location>
        <begin position="182"/>
        <end position="200"/>
    </location>
</feature>
<reference evidence="4 5" key="1">
    <citation type="submission" date="2015-11" db="EMBL/GenBank/DDBJ databases">
        <title>Whole-Genome Sequence of Candidatus Oderbacter manganicum from the National Park Lower Oder Valley, Germany.</title>
        <authorList>
            <person name="Braun B."/>
            <person name="Liere K."/>
            <person name="Szewzyk U."/>
        </authorList>
    </citation>
    <scope>NUCLEOTIDE SEQUENCE [LARGE SCALE GENOMIC DNA]</scope>
    <source>
        <strain evidence="4 5">OTSz_A_272</strain>
    </source>
</reference>
<dbReference type="InterPro" id="IPR016187">
    <property type="entry name" value="CTDL_fold"/>
</dbReference>